<dbReference type="RefSeq" id="WP_123184518.1">
    <property type="nucleotide sequence ID" value="NZ_CANPEU010000001.1"/>
</dbReference>
<gene>
    <name evidence="3" type="ORF">E5982_00565</name>
    <name evidence="2" type="ORF">FHR31_000435</name>
</gene>
<dbReference type="GO" id="GO:0009390">
    <property type="term" value="C:dimethyl sulfoxide reductase complex"/>
    <property type="evidence" value="ECO:0007669"/>
    <property type="project" value="TreeGrafter"/>
</dbReference>
<protein>
    <submittedName>
        <fullName evidence="2">Anaerobic dimethyl sulfoxide reductase subunit C (Anchor subunit)</fullName>
    </submittedName>
</protein>
<evidence type="ECO:0000313" key="5">
    <source>
        <dbReference type="Proteomes" id="UP000530850"/>
    </source>
</evidence>
<evidence type="ECO:0000313" key="4">
    <source>
        <dbReference type="Proteomes" id="UP000309454"/>
    </source>
</evidence>
<dbReference type="Proteomes" id="UP000309454">
    <property type="component" value="Unassembled WGS sequence"/>
</dbReference>
<feature type="transmembrane region" description="Helical" evidence="1">
    <location>
        <begin position="202"/>
        <end position="222"/>
    </location>
</feature>
<dbReference type="InterPro" id="IPR007059">
    <property type="entry name" value="DmsC"/>
</dbReference>
<dbReference type="OrthoDB" id="3197459at2"/>
<name>A0A3N0ACV5_9ACTN</name>
<sequence length="270" mass="27643">MEIQWPLVIFSLLAGCGGATIAFIGVSEILGVGKKARIPAAITAIALLIVGGCASVLHLGQPANIMAAASNIFSFSGISLELIALGVNVIVALVYLLLARGGSEAAAKVVAIIGIATGLILTFFVGNGYVMESQPSWNNVALPLAYLGSGLACGATLFAALVGKDEEGQTKMRNLVLGSIAIALVTFVAYAVTTSLTENTVVLFWVGAVVVGCVGSGACVWFSQKHPLALWAAFVCTIVGGVCLRATMWLLGTGFLSFFATASSRMLLGA</sequence>
<dbReference type="Pfam" id="PF04976">
    <property type="entry name" value="DmsC"/>
    <property type="match status" value="1"/>
</dbReference>
<evidence type="ECO:0000256" key="1">
    <source>
        <dbReference type="SAM" id="Phobius"/>
    </source>
</evidence>
<proteinExistence type="predicted"/>
<dbReference type="GO" id="GO:0005886">
    <property type="term" value="C:plasma membrane"/>
    <property type="evidence" value="ECO:0007669"/>
    <property type="project" value="TreeGrafter"/>
</dbReference>
<keyword evidence="1" id="KW-0472">Membrane</keyword>
<comment type="caution">
    <text evidence="2">The sequence shown here is derived from an EMBL/GenBank/DDBJ whole genome shotgun (WGS) entry which is preliminary data.</text>
</comment>
<feature type="transmembrane region" description="Helical" evidence="1">
    <location>
        <begin position="175"/>
        <end position="196"/>
    </location>
</feature>
<evidence type="ECO:0000313" key="2">
    <source>
        <dbReference type="EMBL" id="MBB3170655.1"/>
    </source>
</evidence>
<dbReference type="Gene3D" id="1.20.1630.10">
    <property type="entry name" value="Formate dehydrogenase/DMSO reductase domain"/>
    <property type="match status" value="1"/>
</dbReference>
<reference evidence="2 5" key="2">
    <citation type="submission" date="2020-08" db="EMBL/GenBank/DDBJ databases">
        <title>Sequencing the genomes of 1000 actinobacteria strains.</title>
        <authorList>
            <person name="Klenk H.-P."/>
        </authorList>
    </citation>
    <scope>NUCLEOTIDE SEQUENCE [LARGE SCALE GENOMIC DNA]</scope>
    <source>
        <strain evidence="2 5">DSM 22242</strain>
    </source>
</reference>
<feature type="transmembrane region" description="Helical" evidence="1">
    <location>
        <begin position="105"/>
        <end position="124"/>
    </location>
</feature>
<evidence type="ECO:0000313" key="3">
    <source>
        <dbReference type="EMBL" id="TJW12138.1"/>
    </source>
</evidence>
<feature type="transmembrane region" description="Helical" evidence="1">
    <location>
        <begin position="72"/>
        <end position="98"/>
    </location>
</feature>
<keyword evidence="1" id="KW-0812">Transmembrane</keyword>
<dbReference type="PANTHER" id="PTHR38095">
    <property type="entry name" value="ANAEROBIC DIMETHYL SULFOXIDE REDUCTASE CHAIN YNFH"/>
    <property type="match status" value="1"/>
</dbReference>
<dbReference type="EMBL" id="JACHYA010000001">
    <property type="protein sequence ID" value="MBB3170655.1"/>
    <property type="molecule type" value="Genomic_DNA"/>
</dbReference>
<accession>A0A3N0ACV5</accession>
<dbReference type="Proteomes" id="UP000530850">
    <property type="component" value="Unassembled WGS sequence"/>
</dbReference>
<dbReference type="EMBL" id="SSTM01000001">
    <property type="protein sequence ID" value="TJW12138.1"/>
    <property type="molecule type" value="Genomic_DNA"/>
</dbReference>
<feature type="transmembrane region" description="Helical" evidence="1">
    <location>
        <begin position="144"/>
        <end position="163"/>
    </location>
</feature>
<organism evidence="2 5">
    <name type="scientific">Parvibacter caecicola</name>
    <dbReference type="NCBI Taxonomy" id="747645"/>
    <lineage>
        <taxon>Bacteria</taxon>
        <taxon>Bacillati</taxon>
        <taxon>Actinomycetota</taxon>
        <taxon>Coriobacteriia</taxon>
        <taxon>Coriobacteriales</taxon>
        <taxon>Coriobacteriaceae</taxon>
        <taxon>Parvibacter</taxon>
    </lineage>
</organism>
<dbReference type="PANTHER" id="PTHR38095:SF1">
    <property type="entry name" value="ANAEROBIC DIMETHYL SULFOXIDE REDUCTASE CHAIN YNFH"/>
    <property type="match status" value="1"/>
</dbReference>
<feature type="transmembrane region" description="Helical" evidence="1">
    <location>
        <begin position="229"/>
        <end position="251"/>
    </location>
</feature>
<dbReference type="GO" id="GO:0019645">
    <property type="term" value="P:anaerobic electron transport chain"/>
    <property type="evidence" value="ECO:0007669"/>
    <property type="project" value="InterPro"/>
</dbReference>
<keyword evidence="4" id="KW-1185">Reference proteome</keyword>
<dbReference type="AlphaFoldDB" id="A0A3N0ACV5"/>
<feature type="transmembrane region" description="Helical" evidence="1">
    <location>
        <begin position="38"/>
        <end position="60"/>
    </location>
</feature>
<reference evidence="3 4" key="1">
    <citation type="submission" date="2019-04" db="EMBL/GenBank/DDBJ databases">
        <title>Microbes associate with the intestines of laboratory mice.</title>
        <authorList>
            <person name="Navarre W."/>
            <person name="Wong E."/>
            <person name="Huang K.C."/>
            <person name="Tropini C."/>
            <person name="Ng K."/>
            <person name="Yu B."/>
        </authorList>
    </citation>
    <scope>NUCLEOTIDE SEQUENCE [LARGE SCALE GENOMIC DNA]</scope>
    <source>
        <strain evidence="3 4">NM48_B13</strain>
    </source>
</reference>
<keyword evidence="1" id="KW-1133">Transmembrane helix</keyword>
<dbReference type="GeneID" id="93355816"/>
<dbReference type="GO" id="GO:0009389">
    <property type="term" value="F:dimethyl sulfoxide reductase activity"/>
    <property type="evidence" value="ECO:0007669"/>
    <property type="project" value="TreeGrafter"/>
</dbReference>
<feature type="transmembrane region" description="Helical" evidence="1">
    <location>
        <begin position="6"/>
        <end position="26"/>
    </location>
</feature>